<accession>A0A1G6S3U8</accession>
<evidence type="ECO:0000313" key="3">
    <source>
        <dbReference type="EMBL" id="SDD11592.1"/>
    </source>
</evidence>
<gene>
    <name evidence="3" type="ORF">SAMN04489866_101219</name>
</gene>
<dbReference type="PROSITE" id="PS50943">
    <property type="entry name" value="HTH_CROC1"/>
    <property type="match status" value="2"/>
</dbReference>
<dbReference type="Pfam" id="PF01381">
    <property type="entry name" value="HTH_3"/>
    <property type="match status" value="1"/>
</dbReference>
<dbReference type="RefSeq" id="WP_091790907.1">
    <property type="nucleotide sequence ID" value="NZ_FNAF01000001.1"/>
</dbReference>
<dbReference type="Pfam" id="PF12844">
    <property type="entry name" value="HTH_19"/>
    <property type="match status" value="1"/>
</dbReference>
<organism evidence="3 4">
    <name type="scientific">Peptococcus niger</name>
    <dbReference type="NCBI Taxonomy" id="2741"/>
    <lineage>
        <taxon>Bacteria</taxon>
        <taxon>Bacillati</taxon>
        <taxon>Bacillota</taxon>
        <taxon>Clostridia</taxon>
        <taxon>Eubacteriales</taxon>
        <taxon>Peptococcaceae</taxon>
        <taxon>Peptococcus</taxon>
    </lineage>
</organism>
<dbReference type="STRING" id="2741.SAMN04489866_101219"/>
<dbReference type="OrthoDB" id="371153at2"/>
<dbReference type="InterPro" id="IPR010982">
    <property type="entry name" value="Lambda_DNA-bd_dom_sf"/>
</dbReference>
<dbReference type="EMBL" id="FNAF01000001">
    <property type="protein sequence ID" value="SDD11592.1"/>
    <property type="molecule type" value="Genomic_DNA"/>
</dbReference>
<evidence type="ECO:0000256" key="1">
    <source>
        <dbReference type="ARBA" id="ARBA00023125"/>
    </source>
</evidence>
<name>A0A1G6S3U8_PEPNI</name>
<dbReference type="GO" id="GO:0003677">
    <property type="term" value="F:DNA binding"/>
    <property type="evidence" value="ECO:0007669"/>
    <property type="project" value="UniProtKB-KW"/>
</dbReference>
<feature type="domain" description="HTH cro/C1-type" evidence="2">
    <location>
        <begin position="78"/>
        <end position="132"/>
    </location>
</feature>
<keyword evidence="4" id="KW-1185">Reference proteome</keyword>
<evidence type="ECO:0000259" key="2">
    <source>
        <dbReference type="PROSITE" id="PS50943"/>
    </source>
</evidence>
<reference evidence="3 4" key="1">
    <citation type="submission" date="2016-10" db="EMBL/GenBank/DDBJ databases">
        <authorList>
            <person name="de Groot N.N."/>
        </authorList>
    </citation>
    <scope>NUCLEOTIDE SEQUENCE [LARGE SCALE GENOMIC DNA]</scope>
    <source>
        <strain evidence="3 4">DSM 20475</strain>
    </source>
</reference>
<dbReference type="Proteomes" id="UP000198995">
    <property type="component" value="Unassembled WGS sequence"/>
</dbReference>
<proteinExistence type="predicted"/>
<dbReference type="SMART" id="SM00530">
    <property type="entry name" value="HTH_XRE"/>
    <property type="match status" value="2"/>
</dbReference>
<keyword evidence="1" id="KW-0238">DNA-binding</keyword>
<dbReference type="Gene3D" id="1.10.260.40">
    <property type="entry name" value="lambda repressor-like DNA-binding domains"/>
    <property type="match status" value="2"/>
</dbReference>
<feature type="domain" description="HTH cro/C1-type" evidence="2">
    <location>
        <begin position="6"/>
        <end position="60"/>
    </location>
</feature>
<sequence>MIGDYLQENRLKNGIQSKELAKIIDVSKTQISRYETNRSTPPIKKLIELKPILKLNLNDINNINEQKNLKGHNLGEKLKNVRLKNNLTQEEFAQKFNLTKYKIHSYENNIATPNINTLIAISNEYKIPIETFLENEIQVYEDRLKQTIGDKTFNQGVKGSSPLWRILEKT</sequence>
<dbReference type="SUPFAM" id="SSF47413">
    <property type="entry name" value="lambda repressor-like DNA-binding domains"/>
    <property type="match status" value="2"/>
</dbReference>
<evidence type="ECO:0000313" key="4">
    <source>
        <dbReference type="Proteomes" id="UP000198995"/>
    </source>
</evidence>
<dbReference type="InterPro" id="IPR001387">
    <property type="entry name" value="Cro/C1-type_HTH"/>
</dbReference>
<dbReference type="PANTHER" id="PTHR46558:SF11">
    <property type="entry name" value="HTH-TYPE TRANSCRIPTIONAL REGULATOR XRE"/>
    <property type="match status" value="1"/>
</dbReference>
<dbReference type="PANTHER" id="PTHR46558">
    <property type="entry name" value="TRACRIPTIONAL REGULATORY PROTEIN-RELATED-RELATED"/>
    <property type="match status" value="1"/>
</dbReference>
<dbReference type="AlphaFoldDB" id="A0A1G6S3U8"/>
<protein>
    <submittedName>
        <fullName evidence="3">Helix-turn-helix</fullName>
    </submittedName>
</protein>
<dbReference type="CDD" id="cd00093">
    <property type="entry name" value="HTH_XRE"/>
    <property type="match status" value="2"/>
</dbReference>